<evidence type="ECO:0000259" key="14">
    <source>
        <dbReference type="Pfam" id="PF13334"/>
    </source>
</evidence>
<evidence type="ECO:0000256" key="3">
    <source>
        <dbReference type="ARBA" id="ARBA00004922"/>
    </source>
</evidence>
<evidence type="ECO:0000256" key="1">
    <source>
        <dbReference type="ARBA" id="ARBA00001936"/>
    </source>
</evidence>
<keyword evidence="10 13" id="KW-0333">Golgi apparatus</keyword>
<dbReference type="InterPro" id="IPR025298">
    <property type="entry name" value="DUF4094"/>
</dbReference>
<dbReference type="Pfam" id="PF13334">
    <property type="entry name" value="DUF4094"/>
    <property type="match status" value="1"/>
</dbReference>
<accession>A0A9Q0WM11</accession>
<dbReference type="GO" id="GO:0000139">
    <property type="term" value="C:Golgi membrane"/>
    <property type="evidence" value="ECO:0007669"/>
    <property type="project" value="UniProtKB-SubCell"/>
</dbReference>
<comment type="subcellular location">
    <subcellularLocation>
        <location evidence="2 13">Golgi apparatus membrane</location>
        <topology evidence="2 13">Single-pass type II membrane protein</topology>
    </subcellularLocation>
</comment>
<dbReference type="Proteomes" id="UP001151532">
    <property type="component" value="Chromosome 11"/>
</dbReference>
<evidence type="ECO:0000256" key="2">
    <source>
        <dbReference type="ARBA" id="ARBA00004323"/>
    </source>
</evidence>
<feature type="transmembrane region" description="Helical" evidence="13">
    <location>
        <begin position="20"/>
        <end position="40"/>
    </location>
</feature>
<comment type="caution">
    <text evidence="15">The sequence shown here is derived from an EMBL/GenBank/DDBJ whole genome shotgun (WGS) entry which is preliminary data.</text>
</comment>
<evidence type="ECO:0000256" key="5">
    <source>
        <dbReference type="ARBA" id="ARBA00022676"/>
    </source>
</evidence>
<dbReference type="PANTHER" id="PTHR11214">
    <property type="entry name" value="BETA-1,3-N-ACETYLGLUCOSAMINYLTRANSFERASE"/>
    <property type="match status" value="1"/>
</dbReference>
<keyword evidence="16" id="KW-1185">Reference proteome</keyword>
<keyword evidence="12 13" id="KW-0464">Manganese</keyword>
<gene>
    <name evidence="15" type="ORF">OIU79_020406</name>
</gene>
<evidence type="ECO:0000256" key="6">
    <source>
        <dbReference type="ARBA" id="ARBA00022679"/>
    </source>
</evidence>
<keyword evidence="6" id="KW-0808">Transferase</keyword>
<reference evidence="15" key="1">
    <citation type="submission" date="2022-11" db="EMBL/GenBank/DDBJ databases">
        <authorList>
            <person name="Hyden B.L."/>
            <person name="Feng K."/>
            <person name="Yates T."/>
            <person name="Jawdy S."/>
            <person name="Smart L.B."/>
            <person name="Muchero W."/>
        </authorList>
    </citation>
    <scope>NUCLEOTIDE SEQUENCE</scope>
    <source>
        <tissue evidence="15">Shoot tip</tissue>
    </source>
</reference>
<sequence length="304" mass="33953">MSVKGRGGVGVGEMWSRNVVVSRNLALLLCFSSFFAGILFTNRMWTEPERTNLEPEACDQKLKVGNHISNNSVGQISNTQNDISKFNSKISSIEMKLAAAKAEQQSLTSADAASGNLKRKYFMVIGINTAFSSRKRRDSVRATWMPQGEEKKKLEEKGIVIRFVIGHSSTAGGILDRAIEAEEKMHGDFLRLEHVEGYLELSSKTKTYFSTVVALWDADFYIKVDDDVHVNLATLGKILAGHKKKPRVYVGCMKSGPVLSKKGVKYYEPEYWKFGEAGNKYFRHATGQLYAISKDLATYISVNQ</sequence>
<evidence type="ECO:0000256" key="9">
    <source>
        <dbReference type="ARBA" id="ARBA00022989"/>
    </source>
</evidence>
<reference evidence="15" key="2">
    <citation type="journal article" date="2023" name="Int. J. Mol. Sci.">
        <title>De Novo Assembly and Annotation of 11 Diverse Shrub Willow (Salix) Genomes Reveals Novel Gene Organization in Sex-Linked Regions.</title>
        <authorList>
            <person name="Hyden B."/>
            <person name="Feng K."/>
            <person name="Yates T.B."/>
            <person name="Jawdy S."/>
            <person name="Cereghino C."/>
            <person name="Smart L.B."/>
            <person name="Muchero W."/>
        </authorList>
    </citation>
    <scope>NUCLEOTIDE SEQUENCE</scope>
    <source>
        <tissue evidence="15">Shoot tip</tissue>
    </source>
</reference>
<evidence type="ECO:0000256" key="4">
    <source>
        <dbReference type="ARBA" id="ARBA00008661"/>
    </source>
</evidence>
<keyword evidence="8 13" id="KW-0735">Signal-anchor</keyword>
<dbReference type="PANTHER" id="PTHR11214:SF269">
    <property type="entry name" value="HEXOSYLTRANSFERASE"/>
    <property type="match status" value="1"/>
</dbReference>
<keyword evidence="5 13" id="KW-0328">Glycosyltransferase</keyword>
<comment type="cofactor">
    <cofactor evidence="1 13">
        <name>Mn(2+)</name>
        <dbReference type="ChEBI" id="CHEBI:29035"/>
    </cofactor>
</comment>
<evidence type="ECO:0000313" key="16">
    <source>
        <dbReference type="Proteomes" id="UP001151532"/>
    </source>
</evidence>
<dbReference type="OrthoDB" id="1158011at2759"/>
<dbReference type="EC" id="2.4.1.-" evidence="13"/>
<feature type="domain" description="DUF4094" evidence="14">
    <location>
        <begin position="22"/>
        <end position="102"/>
    </location>
</feature>
<evidence type="ECO:0000256" key="10">
    <source>
        <dbReference type="ARBA" id="ARBA00023034"/>
    </source>
</evidence>
<dbReference type="Pfam" id="PF01762">
    <property type="entry name" value="Galactosyl_T"/>
    <property type="match status" value="1"/>
</dbReference>
<evidence type="ECO:0000313" key="15">
    <source>
        <dbReference type="EMBL" id="KAJ6769549.1"/>
    </source>
</evidence>
<dbReference type="AlphaFoldDB" id="A0A9Q0WM11"/>
<evidence type="ECO:0000256" key="12">
    <source>
        <dbReference type="ARBA" id="ARBA00023211"/>
    </source>
</evidence>
<protein>
    <recommendedName>
        <fullName evidence="13">Hexosyltransferase</fullName>
        <ecNumber evidence="13">2.4.1.-</ecNumber>
    </recommendedName>
</protein>
<evidence type="ECO:0000256" key="8">
    <source>
        <dbReference type="ARBA" id="ARBA00022968"/>
    </source>
</evidence>
<evidence type="ECO:0000256" key="13">
    <source>
        <dbReference type="RuleBase" id="RU363063"/>
    </source>
</evidence>
<dbReference type="GO" id="GO:0008378">
    <property type="term" value="F:galactosyltransferase activity"/>
    <property type="evidence" value="ECO:0007669"/>
    <property type="project" value="TreeGrafter"/>
</dbReference>
<keyword evidence="7 13" id="KW-0812">Transmembrane</keyword>
<proteinExistence type="inferred from homology"/>
<evidence type="ECO:0000256" key="7">
    <source>
        <dbReference type="ARBA" id="ARBA00022692"/>
    </source>
</evidence>
<evidence type="ECO:0000256" key="11">
    <source>
        <dbReference type="ARBA" id="ARBA00023136"/>
    </source>
</evidence>
<organism evidence="15 16">
    <name type="scientific">Salix purpurea</name>
    <name type="common">Purple osier willow</name>
    <dbReference type="NCBI Taxonomy" id="77065"/>
    <lineage>
        <taxon>Eukaryota</taxon>
        <taxon>Viridiplantae</taxon>
        <taxon>Streptophyta</taxon>
        <taxon>Embryophyta</taxon>
        <taxon>Tracheophyta</taxon>
        <taxon>Spermatophyta</taxon>
        <taxon>Magnoliopsida</taxon>
        <taxon>eudicotyledons</taxon>
        <taxon>Gunneridae</taxon>
        <taxon>Pentapetalae</taxon>
        <taxon>rosids</taxon>
        <taxon>fabids</taxon>
        <taxon>Malpighiales</taxon>
        <taxon>Salicaceae</taxon>
        <taxon>Saliceae</taxon>
        <taxon>Salix</taxon>
    </lineage>
</organism>
<dbReference type="InterPro" id="IPR002659">
    <property type="entry name" value="Glyco_trans_31"/>
</dbReference>
<comment type="pathway">
    <text evidence="3">Protein modification; protein glycosylation.</text>
</comment>
<keyword evidence="11 13" id="KW-0472">Membrane</keyword>
<comment type="similarity">
    <text evidence="4 13">Belongs to the glycosyltransferase 31 family.</text>
</comment>
<keyword evidence="9 13" id="KW-1133">Transmembrane helix</keyword>
<dbReference type="Gene3D" id="3.90.550.50">
    <property type="match status" value="1"/>
</dbReference>
<dbReference type="EMBL" id="JAPFFK010000003">
    <property type="protein sequence ID" value="KAJ6769549.1"/>
    <property type="molecule type" value="Genomic_DNA"/>
</dbReference>
<name>A0A9Q0WM11_SALPP</name>